<evidence type="ECO:0000256" key="1">
    <source>
        <dbReference type="SAM" id="Coils"/>
    </source>
</evidence>
<evidence type="ECO:0000256" key="2">
    <source>
        <dbReference type="SAM" id="MobiDB-lite"/>
    </source>
</evidence>
<dbReference type="Proteomes" id="UP000008694">
    <property type="component" value="Unassembled WGS sequence"/>
</dbReference>
<keyword evidence="4" id="KW-1185">Reference proteome</keyword>
<evidence type="ECO:0000313" key="4">
    <source>
        <dbReference type="Proteomes" id="UP000008694"/>
    </source>
</evidence>
<gene>
    <name evidence="3" type="ORF">ARALYDRAFT_340662</name>
</gene>
<dbReference type="AlphaFoldDB" id="D7L314"/>
<dbReference type="EMBL" id="GL348715">
    <property type="protein sequence ID" value="EFH60741.1"/>
    <property type="molecule type" value="Genomic_DNA"/>
</dbReference>
<keyword evidence="1" id="KW-0175">Coiled coil</keyword>
<name>D7L314_ARALL</name>
<dbReference type="Gramene" id="fgenesh1_pg.C_scaffold_3000425">
    <property type="protein sequence ID" value="fgenesh1_pg.C_scaffold_3000425"/>
    <property type="gene ID" value="fgenesh1_pg.C_scaffold_3000425"/>
</dbReference>
<organism evidence="4">
    <name type="scientific">Arabidopsis lyrata subsp. lyrata</name>
    <name type="common">Lyre-leaved rock-cress</name>
    <dbReference type="NCBI Taxonomy" id="81972"/>
    <lineage>
        <taxon>Eukaryota</taxon>
        <taxon>Viridiplantae</taxon>
        <taxon>Streptophyta</taxon>
        <taxon>Embryophyta</taxon>
        <taxon>Tracheophyta</taxon>
        <taxon>Spermatophyta</taxon>
        <taxon>Magnoliopsida</taxon>
        <taxon>eudicotyledons</taxon>
        <taxon>Gunneridae</taxon>
        <taxon>Pentapetalae</taxon>
        <taxon>rosids</taxon>
        <taxon>malvids</taxon>
        <taxon>Brassicales</taxon>
        <taxon>Brassicaceae</taxon>
        <taxon>Camelineae</taxon>
        <taxon>Arabidopsis</taxon>
    </lineage>
</organism>
<evidence type="ECO:0000313" key="3">
    <source>
        <dbReference type="EMBL" id="EFH60741.1"/>
    </source>
</evidence>
<accession>D7L314</accession>
<feature type="region of interest" description="Disordered" evidence="2">
    <location>
        <begin position="207"/>
        <end position="227"/>
    </location>
</feature>
<sequence>MLCFEQKSQTFEAEKSEAGDLKKLVEECTEELRSKRNLLTVRLDSLTRVQRELESKDNQLGQVMAEIKRRCTEARNVQERKREVEDETASKKKELSLIVEQIEESDKQLENKSREVELKEKDIEENRKELDLVKSQVKAWERKLIQLRKLVDDDCTRELSPRKDHVDSSNNTHVLLRQSKLLCHHLMLVPSMSPKHPPLFYTHQRKETLKDPEETEEKLRLKGDITN</sequence>
<proteinExistence type="predicted"/>
<feature type="coiled-coil region" evidence="1">
    <location>
        <begin position="46"/>
        <end position="150"/>
    </location>
</feature>
<reference evidence="4" key="1">
    <citation type="journal article" date="2011" name="Nat. Genet.">
        <title>The Arabidopsis lyrata genome sequence and the basis of rapid genome size change.</title>
        <authorList>
            <person name="Hu T.T."/>
            <person name="Pattyn P."/>
            <person name="Bakker E.G."/>
            <person name="Cao J."/>
            <person name="Cheng J.-F."/>
            <person name="Clark R.M."/>
            <person name="Fahlgren N."/>
            <person name="Fawcett J.A."/>
            <person name="Grimwood J."/>
            <person name="Gundlach H."/>
            <person name="Haberer G."/>
            <person name="Hollister J.D."/>
            <person name="Ossowski S."/>
            <person name="Ottilar R.P."/>
            <person name="Salamov A.A."/>
            <person name="Schneeberger K."/>
            <person name="Spannagl M."/>
            <person name="Wang X."/>
            <person name="Yang L."/>
            <person name="Nasrallah M.E."/>
            <person name="Bergelson J."/>
            <person name="Carrington J.C."/>
            <person name="Gaut B.S."/>
            <person name="Schmutz J."/>
            <person name="Mayer K.F.X."/>
            <person name="Van de Peer Y."/>
            <person name="Grigoriev I.V."/>
            <person name="Nordborg M."/>
            <person name="Weigel D."/>
            <person name="Guo Y.-L."/>
        </authorList>
    </citation>
    <scope>NUCLEOTIDE SEQUENCE [LARGE SCALE GENOMIC DNA]</scope>
    <source>
        <strain evidence="4">cv. MN47</strain>
    </source>
</reference>
<protein>
    <submittedName>
        <fullName evidence="3">Uncharacterized protein</fullName>
    </submittedName>
</protein>
<dbReference type="HOGENOM" id="CLU_1221162_0_0_1"/>